<evidence type="ECO:0008006" key="4">
    <source>
        <dbReference type="Google" id="ProtNLM"/>
    </source>
</evidence>
<gene>
    <name evidence="2" type="ORF">DCAR_0727556</name>
</gene>
<dbReference type="Pfam" id="PF00400">
    <property type="entry name" value="WD40"/>
    <property type="match status" value="5"/>
</dbReference>
<dbReference type="PANTHER" id="PTHR45589:SF1">
    <property type="entry name" value="WD REPEAT DOMAIN 62, ISOFORM G"/>
    <property type="match status" value="1"/>
</dbReference>
<dbReference type="Gene3D" id="2.130.10.10">
    <property type="entry name" value="YVTN repeat-like/Quinoprotein amine dehydrogenase"/>
    <property type="match status" value="4"/>
</dbReference>
<dbReference type="InterPro" id="IPR001680">
    <property type="entry name" value="WD40_rpt"/>
</dbReference>
<name>A0AAF1B683_DAUCS</name>
<dbReference type="SUPFAM" id="SSF50978">
    <property type="entry name" value="WD40 repeat-like"/>
    <property type="match status" value="2"/>
</dbReference>
<evidence type="ECO:0000313" key="3">
    <source>
        <dbReference type="Proteomes" id="UP000077755"/>
    </source>
</evidence>
<reference evidence="2" key="1">
    <citation type="journal article" date="2016" name="Nat. Genet.">
        <title>A high-quality carrot genome assembly provides new insights into carotenoid accumulation and asterid genome evolution.</title>
        <authorList>
            <person name="Iorizzo M."/>
            <person name="Ellison S."/>
            <person name="Senalik D."/>
            <person name="Zeng P."/>
            <person name="Satapoomin P."/>
            <person name="Huang J."/>
            <person name="Bowman M."/>
            <person name="Iovene M."/>
            <person name="Sanseverino W."/>
            <person name="Cavagnaro P."/>
            <person name="Yildiz M."/>
            <person name="Macko-Podgorni A."/>
            <person name="Moranska E."/>
            <person name="Grzebelus E."/>
            <person name="Grzebelus D."/>
            <person name="Ashrafi H."/>
            <person name="Zheng Z."/>
            <person name="Cheng S."/>
            <person name="Spooner D."/>
            <person name="Van Deynze A."/>
            <person name="Simon P."/>
        </authorList>
    </citation>
    <scope>NUCLEOTIDE SEQUENCE</scope>
    <source>
        <tissue evidence="2">Leaf</tissue>
    </source>
</reference>
<dbReference type="Proteomes" id="UP000077755">
    <property type="component" value="Chromosome 7"/>
</dbReference>
<dbReference type="InterPro" id="IPR036322">
    <property type="entry name" value="WD40_repeat_dom_sf"/>
</dbReference>
<proteinExistence type="predicted"/>
<evidence type="ECO:0000313" key="2">
    <source>
        <dbReference type="EMBL" id="WOH08119.1"/>
    </source>
</evidence>
<accession>A0AAF1B683</accession>
<dbReference type="PANTHER" id="PTHR45589">
    <property type="entry name" value="WD REPEAT DOMAIN 62, ISOFORM G"/>
    <property type="match status" value="1"/>
</dbReference>
<dbReference type="EMBL" id="CP093349">
    <property type="protein sequence ID" value="WOH08119.1"/>
    <property type="molecule type" value="Genomic_DNA"/>
</dbReference>
<organism evidence="2 3">
    <name type="scientific">Daucus carota subsp. sativus</name>
    <name type="common">Carrot</name>
    <dbReference type="NCBI Taxonomy" id="79200"/>
    <lineage>
        <taxon>Eukaryota</taxon>
        <taxon>Viridiplantae</taxon>
        <taxon>Streptophyta</taxon>
        <taxon>Embryophyta</taxon>
        <taxon>Tracheophyta</taxon>
        <taxon>Spermatophyta</taxon>
        <taxon>Magnoliopsida</taxon>
        <taxon>eudicotyledons</taxon>
        <taxon>Gunneridae</taxon>
        <taxon>Pentapetalae</taxon>
        <taxon>asterids</taxon>
        <taxon>campanulids</taxon>
        <taxon>Apiales</taxon>
        <taxon>Apiaceae</taxon>
        <taxon>Apioideae</taxon>
        <taxon>Scandiceae</taxon>
        <taxon>Daucinae</taxon>
        <taxon>Daucus</taxon>
        <taxon>Daucus sect. Daucus</taxon>
    </lineage>
</organism>
<dbReference type="InterPro" id="IPR015943">
    <property type="entry name" value="WD40/YVTN_repeat-like_dom_sf"/>
</dbReference>
<evidence type="ECO:0000256" key="1">
    <source>
        <dbReference type="SAM" id="MobiDB-lite"/>
    </source>
</evidence>
<sequence length="1138" mass="123593">MKPKKVDKSSKLILEEVIGLTTKGANGLASSSSSSKCVYIAGCVAVVYDVDSGTHSNLVVSHRMPKPLSCIAVSPNGKFVAAGESGCQSAVLVWDLESSASLFELKGHQLGVACIDFSPDGKHLVSVGFSHDGHLRLWEWRSGILAAKVKASSSFTAVASVKFTADGKFILTAGKSHLKFWKLSKSSRANARTGLLAICGNSINLGHHRGCSFVALSSSFLTKSRLVDCNQNPEISPIHALTDTGILCLLDSQFKITKSVDLKVKKGFALSASNNVVACACNNGVVKMFAILSLKYSGSLLYTEVKRCNKLIVKECDIKANESGYPDAIACQFSPSNKLVVVYEDHCLYVWDIHDESKGTKSCVLVSHSACVWDVKSLSCEHMHDPSLACAARGCPGGTSFTTCSADGTIRLWDLILQSESSEGYSSTVNDCSLAITEPDGASCLVSAGIFEREYVMSNTRTKGFRAMAVSSDGKHLAAGDCEGNLHLYNLHTSDYIYIPDAHNAEILSLTFSSPTKNDSSEKDIEVCYFLASGGRDHIIHLYDVDRNFNLIGSVEDHSAAVTSLKVNASGRKLLSCSAAGCMMLHDVAAAENGYNISRCPNQVASHENVYDMAVDAMLECIVTVGKDKKVNTFNIAAEKLIGSFKQDGDFGEARNTTLDPSSSYLVSSYANKSICMYDFLTGELVARAVGHGDTITGITFLPDCKHLVSVDANGCIFLWKLPDPFSSRIVKSVEKLNIHLSPFIKDPPVAFSQIQFLEGDDSLCKANPLNEAALQYSGFNLLRERMSCQGGNPEESTSFKFSVSRLPKWAQEKVTEGGVFPTRAKCSSLQQVGLQDVPNSVRTGKSSVARHELHTPCKDNVEYSTKTSTTTKGSEDTESGSSTTPKEASRSFALDRRWITIHTVCLDLLNSPEVWDMKQMQDGKSSLRRRYSSQFVVRHDLLRGQQKQLGTPIRSRGTMSSSKDTRPCILLEDHHSVQIFEESPKLTKQGINAAQVSLSPNCLIPPNDSVGLSSRHEEFNFGVNDKTDTISSCEEALIRLDSATENALEQFSKLDSLASKINVLTGPEAHLYDEATKMLPSIAKRVHTIARLAQSKQNNNCEESGIDIPSFEPLLGIFAENISQRVVEILKKNAVTL</sequence>
<feature type="compositionally biased region" description="Polar residues" evidence="1">
    <location>
        <begin position="838"/>
        <end position="847"/>
    </location>
</feature>
<feature type="compositionally biased region" description="Basic and acidic residues" evidence="1">
    <location>
        <begin position="850"/>
        <end position="862"/>
    </location>
</feature>
<feature type="region of interest" description="Disordered" evidence="1">
    <location>
        <begin position="838"/>
        <end position="890"/>
    </location>
</feature>
<dbReference type="SMART" id="SM00320">
    <property type="entry name" value="WD40"/>
    <property type="match status" value="11"/>
</dbReference>
<reference evidence="2" key="2">
    <citation type="submission" date="2022-03" db="EMBL/GenBank/DDBJ databases">
        <title>Draft title - Genomic analysis of global carrot germplasm unveils the trajectory of domestication and the origin of high carotenoid orange carrot.</title>
        <authorList>
            <person name="Iorizzo M."/>
            <person name="Ellison S."/>
            <person name="Senalik D."/>
            <person name="Macko-Podgorni A."/>
            <person name="Grzebelus D."/>
            <person name="Bostan H."/>
            <person name="Rolling W."/>
            <person name="Curaba J."/>
            <person name="Simon P."/>
        </authorList>
    </citation>
    <scope>NUCLEOTIDE SEQUENCE</scope>
    <source>
        <tissue evidence="2">Leaf</tissue>
    </source>
</reference>
<dbReference type="AlphaFoldDB" id="A0AAF1B683"/>
<dbReference type="InterPro" id="IPR052779">
    <property type="entry name" value="WDR62"/>
</dbReference>
<keyword evidence="3" id="KW-1185">Reference proteome</keyword>
<protein>
    <recommendedName>
        <fullName evidence="4">Anaphase-promoting complex subunit 4 WD40 domain-containing protein</fullName>
    </recommendedName>
</protein>